<proteinExistence type="predicted"/>
<name>A0A813EVG4_POLGL</name>
<evidence type="ECO:0000313" key="1">
    <source>
        <dbReference type="EMBL" id="CAE8605131.1"/>
    </source>
</evidence>
<sequence length="334" mass="36406">MLIIASAQRLCLSANGGGTLVPRRITPRPRSAALQQPWVAPRVGSRRESSTVLGATVVTSGCIAGIGRRRLRAKTAAAAAASWPGAGGTVWRRPKEPDTDADRGRRELGVRLDALRLMQQMRLPPLPPSANLRALSAATGEFVEFQRKEMEGHCAPEQLEFLREFVAHRFSSSSAQAVGGLRMCQIGFNAGHSATALLDQAPTGSVLLSLDLGRHSYTQPLEKLVAKFAEERGQTHILLLGDSAEMMPRFKHIEFDLIFIDGNHSYEAVKLDFLLCLQMARPDTVVLLNHVFTDMLEGVGPTKVWLESVSQGEVEQEGWHSCCSRHGIGIGTLK</sequence>
<dbReference type="EMBL" id="CAJNNV010017403">
    <property type="protein sequence ID" value="CAE8605131.1"/>
    <property type="molecule type" value="Genomic_DNA"/>
</dbReference>
<dbReference type="OrthoDB" id="419048at2759"/>
<evidence type="ECO:0000313" key="2">
    <source>
        <dbReference type="Proteomes" id="UP000654075"/>
    </source>
</evidence>
<dbReference type="Proteomes" id="UP000654075">
    <property type="component" value="Unassembled WGS sequence"/>
</dbReference>
<keyword evidence="2" id="KW-1185">Reference proteome</keyword>
<gene>
    <name evidence="1" type="ORF">PGLA1383_LOCUS23262</name>
</gene>
<protein>
    <submittedName>
        <fullName evidence="1">Uncharacterized protein</fullName>
    </submittedName>
</protein>
<comment type="caution">
    <text evidence="1">The sequence shown here is derived from an EMBL/GenBank/DDBJ whole genome shotgun (WGS) entry which is preliminary data.</text>
</comment>
<accession>A0A813EVG4</accession>
<dbReference type="Pfam" id="PF13578">
    <property type="entry name" value="Methyltransf_24"/>
    <property type="match status" value="1"/>
</dbReference>
<dbReference type="InterPro" id="IPR029063">
    <property type="entry name" value="SAM-dependent_MTases_sf"/>
</dbReference>
<reference evidence="1" key="1">
    <citation type="submission" date="2021-02" db="EMBL/GenBank/DDBJ databases">
        <authorList>
            <person name="Dougan E. K."/>
            <person name="Rhodes N."/>
            <person name="Thang M."/>
            <person name="Chan C."/>
        </authorList>
    </citation>
    <scope>NUCLEOTIDE SEQUENCE</scope>
</reference>
<dbReference type="Gene3D" id="3.40.50.150">
    <property type="entry name" value="Vaccinia Virus protein VP39"/>
    <property type="match status" value="1"/>
</dbReference>
<dbReference type="SUPFAM" id="SSF53335">
    <property type="entry name" value="S-adenosyl-L-methionine-dependent methyltransferases"/>
    <property type="match status" value="1"/>
</dbReference>
<organism evidence="1 2">
    <name type="scientific">Polarella glacialis</name>
    <name type="common">Dinoflagellate</name>
    <dbReference type="NCBI Taxonomy" id="89957"/>
    <lineage>
        <taxon>Eukaryota</taxon>
        <taxon>Sar</taxon>
        <taxon>Alveolata</taxon>
        <taxon>Dinophyceae</taxon>
        <taxon>Suessiales</taxon>
        <taxon>Suessiaceae</taxon>
        <taxon>Polarella</taxon>
    </lineage>
</organism>
<dbReference type="AlphaFoldDB" id="A0A813EVG4"/>